<comment type="caution">
    <text evidence="4">The sequence shown here is derived from an EMBL/GenBank/DDBJ whole genome shotgun (WGS) entry which is preliminary data.</text>
</comment>
<gene>
    <name evidence="4" type="ORF">EZ437_04885</name>
</gene>
<dbReference type="EMBL" id="SJSL01000001">
    <property type="protein sequence ID" value="TCD03311.1"/>
    <property type="molecule type" value="Genomic_DNA"/>
</dbReference>
<dbReference type="Gene3D" id="3.40.50.2000">
    <property type="entry name" value="Glycogen Phosphorylase B"/>
    <property type="match status" value="2"/>
</dbReference>
<dbReference type="Pfam" id="PF00534">
    <property type="entry name" value="Glycos_transf_1"/>
    <property type="match status" value="1"/>
</dbReference>
<organism evidence="4 5">
    <name type="scientific">Pedobacter psychroterrae</name>
    <dbReference type="NCBI Taxonomy" id="2530453"/>
    <lineage>
        <taxon>Bacteria</taxon>
        <taxon>Pseudomonadati</taxon>
        <taxon>Bacteroidota</taxon>
        <taxon>Sphingobacteriia</taxon>
        <taxon>Sphingobacteriales</taxon>
        <taxon>Sphingobacteriaceae</taxon>
        <taxon>Pedobacter</taxon>
    </lineage>
</organism>
<protein>
    <submittedName>
        <fullName evidence="4">Glycosyltransferase family 1 protein</fullName>
    </submittedName>
</protein>
<dbReference type="PANTHER" id="PTHR46401">
    <property type="entry name" value="GLYCOSYLTRANSFERASE WBBK-RELATED"/>
    <property type="match status" value="1"/>
</dbReference>
<evidence type="ECO:0000313" key="5">
    <source>
        <dbReference type="Proteomes" id="UP000293347"/>
    </source>
</evidence>
<dbReference type="GO" id="GO:0016757">
    <property type="term" value="F:glycosyltransferase activity"/>
    <property type="evidence" value="ECO:0007669"/>
    <property type="project" value="InterPro"/>
</dbReference>
<dbReference type="Pfam" id="PF13439">
    <property type="entry name" value="Glyco_transf_4"/>
    <property type="match status" value="1"/>
</dbReference>
<keyword evidence="1 4" id="KW-0808">Transferase</keyword>
<dbReference type="Proteomes" id="UP000293347">
    <property type="component" value="Unassembled WGS sequence"/>
</dbReference>
<reference evidence="4 5" key="1">
    <citation type="submission" date="2019-02" db="EMBL/GenBank/DDBJ databases">
        <title>Pedobacter sp. RP-1-14 sp. nov., isolated from Arctic soil.</title>
        <authorList>
            <person name="Dahal R.H."/>
        </authorList>
    </citation>
    <scope>NUCLEOTIDE SEQUENCE [LARGE SCALE GENOMIC DNA]</scope>
    <source>
        <strain evidence="4 5">RP-1-14</strain>
    </source>
</reference>
<sequence>MKRIVFDCERMKYAHTGLFEYCHQLGMALKAGKNPKDRLLYYLNPELQKHFNNDDEFLDQRGFQKFIFPAYKGIDLWHTTYQLSSYIPTSKKIKRVLTVHDLNFLHEEKSKAKIQKYLRKHQQNIDLADHIVAISNFTKHDILNNLNTSNKPITVIYNGCAAPQLLTGKNTKYQPVRPFLFALGTVNPKKNFHVLVPLLNNNDFELIIAGKIDGTYQDRILAEAAKHGFANRVRVIGAVSEVEKNWYYKYCEAFLFPSLAEGFGIPPIEAMKYGKPVFLSDRTSLPEIGGDNAYYFKSFEPSAMQQTFNEGMKHYQLTMPAEKIIAHASRFNWQNSAHAYLEVYRSTLNG</sequence>
<dbReference type="InterPro" id="IPR001296">
    <property type="entry name" value="Glyco_trans_1"/>
</dbReference>
<evidence type="ECO:0000259" key="3">
    <source>
        <dbReference type="Pfam" id="PF13439"/>
    </source>
</evidence>
<dbReference type="InterPro" id="IPR028098">
    <property type="entry name" value="Glyco_trans_4-like_N"/>
</dbReference>
<dbReference type="RefSeq" id="WP_131593801.1">
    <property type="nucleotide sequence ID" value="NZ_SJSL01000001.1"/>
</dbReference>
<dbReference type="CDD" id="cd03809">
    <property type="entry name" value="GT4_MtfB-like"/>
    <property type="match status" value="1"/>
</dbReference>
<evidence type="ECO:0000259" key="2">
    <source>
        <dbReference type="Pfam" id="PF00534"/>
    </source>
</evidence>
<dbReference type="PANTHER" id="PTHR46401:SF2">
    <property type="entry name" value="GLYCOSYLTRANSFERASE WBBK-RELATED"/>
    <property type="match status" value="1"/>
</dbReference>
<keyword evidence="5" id="KW-1185">Reference proteome</keyword>
<dbReference type="GO" id="GO:0009103">
    <property type="term" value="P:lipopolysaccharide biosynthetic process"/>
    <property type="evidence" value="ECO:0007669"/>
    <property type="project" value="TreeGrafter"/>
</dbReference>
<dbReference type="SUPFAM" id="SSF53756">
    <property type="entry name" value="UDP-Glycosyltransferase/glycogen phosphorylase"/>
    <property type="match status" value="1"/>
</dbReference>
<proteinExistence type="predicted"/>
<feature type="domain" description="Glycosyltransferase subfamily 4-like N-terminal" evidence="3">
    <location>
        <begin position="73"/>
        <end position="159"/>
    </location>
</feature>
<accession>A0A4R0NQJ3</accession>
<name>A0A4R0NQJ3_9SPHI</name>
<dbReference type="AlphaFoldDB" id="A0A4R0NQJ3"/>
<feature type="domain" description="Glycosyl transferase family 1" evidence="2">
    <location>
        <begin position="177"/>
        <end position="310"/>
    </location>
</feature>
<dbReference type="OrthoDB" id="9801609at2"/>
<evidence type="ECO:0000256" key="1">
    <source>
        <dbReference type="ARBA" id="ARBA00022679"/>
    </source>
</evidence>
<evidence type="ECO:0000313" key="4">
    <source>
        <dbReference type="EMBL" id="TCD03311.1"/>
    </source>
</evidence>